<comment type="similarity">
    <text evidence="2">Belongs to the ABC transporter superfamily. ABCC family. Conjugate transporter (TC 3.A.1.208) subfamily.</text>
</comment>
<dbReference type="InterPro" id="IPR036640">
    <property type="entry name" value="ABC1_TM_sf"/>
</dbReference>
<dbReference type="Gene3D" id="3.40.50.300">
    <property type="entry name" value="P-loop containing nucleotide triphosphate hydrolases"/>
    <property type="match status" value="3"/>
</dbReference>
<dbReference type="CDD" id="cd18603">
    <property type="entry name" value="ABC_6TM_MRP1_2_3_6_D2_like"/>
    <property type="match status" value="1"/>
</dbReference>
<keyword evidence="6" id="KW-0547">Nucleotide-binding</keyword>
<dbReference type="WBParaSite" id="scaffold8420_cov284.g13040">
    <property type="protein sequence ID" value="scaffold8420_cov284.g13040"/>
    <property type="gene ID" value="scaffold8420_cov284.g13040"/>
</dbReference>
<evidence type="ECO:0000313" key="15">
    <source>
        <dbReference type="WBParaSite" id="scaffold8420_cov284.g13040"/>
    </source>
</evidence>
<feature type="domain" description="ABC transporter" evidence="12">
    <location>
        <begin position="753"/>
        <end position="985"/>
    </location>
</feature>
<dbReference type="PROSITE" id="PS50929">
    <property type="entry name" value="ABC_TM1F"/>
    <property type="match status" value="2"/>
</dbReference>
<dbReference type="PROSITE" id="PS00211">
    <property type="entry name" value="ABC_TRANSPORTER_1"/>
    <property type="match status" value="1"/>
</dbReference>
<name>A0A915N9E3_MELJA</name>
<accession>A0A915N9E3</accession>
<feature type="domain" description="ABC transmembrane type-1" evidence="13">
    <location>
        <begin position="1"/>
        <end position="67"/>
    </location>
</feature>
<evidence type="ECO:0000313" key="14">
    <source>
        <dbReference type="Proteomes" id="UP000887561"/>
    </source>
</evidence>
<dbReference type="InterPro" id="IPR003593">
    <property type="entry name" value="AAA+_ATPase"/>
</dbReference>
<dbReference type="PROSITE" id="PS50893">
    <property type="entry name" value="ABC_TRANSPORTER_2"/>
    <property type="match status" value="2"/>
</dbReference>
<feature type="transmembrane region" description="Helical" evidence="11">
    <location>
        <begin position="649"/>
        <end position="671"/>
    </location>
</feature>
<feature type="region of interest" description="Disordered" evidence="10">
    <location>
        <begin position="385"/>
        <end position="405"/>
    </location>
</feature>
<evidence type="ECO:0000256" key="5">
    <source>
        <dbReference type="ARBA" id="ARBA00022737"/>
    </source>
</evidence>
<feature type="transmembrane region" description="Helical" evidence="11">
    <location>
        <begin position="677"/>
        <end position="700"/>
    </location>
</feature>
<keyword evidence="3" id="KW-0813">Transport</keyword>
<evidence type="ECO:0000256" key="2">
    <source>
        <dbReference type="ARBA" id="ARBA00009726"/>
    </source>
</evidence>
<evidence type="ECO:0000256" key="3">
    <source>
        <dbReference type="ARBA" id="ARBA00022448"/>
    </source>
</evidence>
<dbReference type="InterPro" id="IPR011527">
    <property type="entry name" value="ABC1_TM_dom"/>
</dbReference>
<keyword evidence="7" id="KW-0067">ATP-binding</keyword>
<dbReference type="PANTHER" id="PTHR24223:SF443">
    <property type="entry name" value="MULTIDRUG-RESISTANCE LIKE PROTEIN 1, ISOFORM I"/>
    <property type="match status" value="1"/>
</dbReference>
<proteinExistence type="inferred from homology"/>
<dbReference type="Gene3D" id="1.20.1560.10">
    <property type="entry name" value="ABC transporter type 1, transmembrane domain"/>
    <property type="match status" value="3"/>
</dbReference>
<feature type="domain" description="ABC transporter" evidence="12">
    <location>
        <begin position="178"/>
        <end position="344"/>
    </location>
</feature>
<keyword evidence="14" id="KW-1185">Reference proteome</keyword>
<keyword evidence="5" id="KW-0677">Repeat</keyword>
<evidence type="ECO:0000256" key="9">
    <source>
        <dbReference type="ARBA" id="ARBA00023136"/>
    </source>
</evidence>
<evidence type="ECO:0000256" key="8">
    <source>
        <dbReference type="ARBA" id="ARBA00022989"/>
    </source>
</evidence>
<dbReference type="GO" id="GO:0140359">
    <property type="term" value="F:ABC-type transporter activity"/>
    <property type="evidence" value="ECO:0007669"/>
    <property type="project" value="InterPro"/>
</dbReference>
<dbReference type="Pfam" id="PF00005">
    <property type="entry name" value="ABC_tran"/>
    <property type="match status" value="2"/>
</dbReference>
<comment type="subcellular location">
    <subcellularLocation>
        <location evidence="1">Vacuole membrane</location>
        <topology evidence="1">Multi-pass membrane protein</topology>
    </subcellularLocation>
</comment>
<evidence type="ECO:0000256" key="7">
    <source>
        <dbReference type="ARBA" id="ARBA00022840"/>
    </source>
</evidence>
<reference evidence="15" key="1">
    <citation type="submission" date="2022-11" db="UniProtKB">
        <authorList>
            <consortium name="WormBaseParasite"/>
        </authorList>
    </citation>
    <scope>IDENTIFICATION</scope>
</reference>
<dbReference type="PANTHER" id="PTHR24223">
    <property type="entry name" value="ATP-BINDING CASSETTE SUB-FAMILY C"/>
    <property type="match status" value="1"/>
</dbReference>
<keyword evidence="8 11" id="KW-1133">Transmembrane helix</keyword>
<feature type="transmembrane region" description="Helical" evidence="11">
    <location>
        <begin position="492"/>
        <end position="518"/>
    </location>
</feature>
<dbReference type="Pfam" id="PF00664">
    <property type="entry name" value="ABC_membrane"/>
    <property type="match status" value="2"/>
</dbReference>
<dbReference type="InterPro" id="IPR003439">
    <property type="entry name" value="ABC_transporter-like_ATP-bd"/>
</dbReference>
<feature type="transmembrane region" description="Helical" evidence="11">
    <location>
        <begin position="437"/>
        <end position="462"/>
    </location>
</feature>
<feature type="transmembrane region" description="Helical" evidence="11">
    <location>
        <begin position="113"/>
        <end position="133"/>
    </location>
</feature>
<dbReference type="SUPFAM" id="SSF52540">
    <property type="entry name" value="P-loop containing nucleoside triphosphate hydrolases"/>
    <property type="match status" value="2"/>
</dbReference>
<sequence>MFRIGMNVRSILTSAIYKKALLLSSNARTKRTIGEIVNLMTVDIQRFQDMASWINFMWSAPFQILGIRKKELQLLRRIAYVNAISSITWSCAPFLVAVSTFTAYLLLDPANNVLTPRITFVALSYFNILRFPLAMFPMIGSQAVQCNVSNKRLKTFLAEDELEPLPSNNSFGDSSLAISLRNASFSWSEEEPLFLKNLNIEIKRGSLVAVVGRIGSGKSSLLSAILGEMYCKSGTVEIDGQIAYVPQQQRISLARAAYLDRDIYFLDDPLSAVDSHVGKHIFDKLIGSKNGLLKTKTRVLVTHGLSFLKYCDQIIVVKDGQVTESGSYHDLLKSSGELSEIIEEYVLKQQSTTDINEEPDDEILDVLDELEKIHPEKSLSRLSARRVTSESETSGKAVMPQQKESTTTIPQKKLITKIIEKEEVFTGKVKFGVYLEYLRAVGLISLTFFLFIYLLSSLLGIATNLWLAKWSDQAEKIQKGNSSFSNETKSNLVIYTSLGIAQAFTVAFGSVIMSIGMIKASRKLHQTMLKSVLRSPMSWFDITPLGRIMNRFGKDVDSLDSEIPRSFTSFLRTLLASAETLAMISYATPQFMLCVAPLAIFYGLVLESVQGASSIRAYNCVERFLIESQKRVDNNMLIYFSSIVANRWLAVRLELVGNFIVFFSAFSAVLFRHTDHVTAGLVGLSVSYALSVTQVLNWAVRMASELETNIVSVERIKEYKETPTEVEIAALETPSEVFKDKKGEEFWPENGEILIDDLAIRYRQNLDLVLKDVNAHILPHEKIGIYTFEGKSSLVLALFRLVEPASGKIIIDGIDISKLGLKHLRSRLTIVPQDPVLFSGTFRENLDPFGHHSDDSIWTALKLTHLDEFVNTLPNKLDYKISEGGTNLSVGQRQLICLARAVLRRSKILVLDEAAASVDLETDHLIQQTIRRQFVDCTVLTIAHRLHSVIDSTRILVFSEGRVAEFDTPNNLFARQDSLFRALCLDAENTTNLYTY</sequence>
<keyword evidence="9 11" id="KW-0472">Membrane</keyword>
<dbReference type="SMART" id="SM00382">
    <property type="entry name" value="AAA"/>
    <property type="match status" value="2"/>
</dbReference>
<dbReference type="InterPro" id="IPR027417">
    <property type="entry name" value="P-loop_NTPase"/>
</dbReference>
<dbReference type="GO" id="GO:0005774">
    <property type="term" value="C:vacuolar membrane"/>
    <property type="evidence" value="ECO:0007669"/>
    <property type="project" value="UniProtKB-SubCell"/>
</dbReference>
<protein>
    <submittedName>
        <fullName evidence="15">Multidrug resistance-associated protein 1</fullName>
    </submittedName>
</protein>
<dbReference type="AlphaFoldDB" id="A0A915N9E3"/>
<dbReference type="GO" id="GO:0005524">
    <property type="term" value="F:ATP binding"/>
    <property type="evidence" value="ECO:0007669"/>
    <property type="project" value="UniProtKB-KW"/>
</dbReference>
<evidence type="ECO:0000256" key="11">
    <source>
        <dbReference type="SAM" id="Phobius"/>
    </source>
</evidence>
<dbReference type="CDD" id="cd03244">
    <property type="entry name" value="ABCC_MRP_domain2"/>
    <property type="match status" value="1"/>
</dbReference>
<evidence type="ECO:0000259" key="12">
    <source>
        <dbReference type="PROSITE" id="PS50893"/>
    </source>
</evidence>
<evidence type="ECO:0000256" key="10">
    <source>
        <dbReference type="SAM" id="MobiDB-lite"/>
    </source>
</evidence>
<evidence type="ECO:0000256" key="1">
    <source>
        <dbReference type="ARBA" id="ARBA00004128"/>
    </source>
</evidence>
<dbReference type="InterPro" id="IPR017871">
    <property type="entry name" value="ABC_transporter-like_CS"/>
</dbReference>
<evidence type="ECO:0000256" key="6">
    <source>
        <dbReference type="ARBA" id="ARBA00022741"/>
    </source>
</evidence>
<dbReference type="FunFam" id="3.40.50.300:FF:000074">
    <property type="entry name" value="Multidrug resistance-associated protein 5 isoform 1"/>
    <property type="match status" value="1"/>
</dbReference>
<dbReference type="InterPro" id="IPR050173">
    <property type="entry name" value="ABC_transporter_C-like"/>
</dbReference>
<dbReference type="Proteomes" id="UP000887561">
    <property type="component" value="Unplaced"/>
</dbReference>
<dbReference type="SUPFAM" id="SSF90123">
    <property type="entry name" value="ABC transporter transmembrane region"/>
    <property type="match status" value="2"/>
</dbReference>
<evidence type="ECO:0000259" key="13">
    <source>
        <dbReference type="PROSITE" id="PS50929"/>
    </source>
</evidence>
<feature type="transmembrane region" description="Helical" evidence="11">
    <location>
        <begin position="78"/>
        <end position="107"/>
    </location>
</feature>
<feature type="domain" description="ABC transmembrane type-1" evidence="13">
    <location>
        <begin position="450"/>
        <end position="708"/>
    </location>
</feature>
<dbReference type="GO" id="GO:0016887">
    <property type="term" value="F:ATP hydrolysis activity"/>
    <property type="evidence" value="ECO:0007669"/>
    <property type="project" value="InterPro"/>
</dbReference>
<organism evidence="14 15">
    <name type="scientific">Meloidogyne javanica</name>
    <name type="common">Root-knot nematode worm</name>
    <dbReference type="NCBI Taxonomy" id="6303"/>
    <lineage>
        <taxon>Eukaryota</taxon>
        <taxon>Metazoa</taxon>
        <taxon>Ecdysozoa</taxon>
        <taxon>Nematoda</taxon>
        <taxon>Chromadorea</taxon>
        <taxon>Rhabditida</taxon>
        <taxon>Tylenchina</taxon>
        <taxon>Tylenchomorpha</taxon>
        <taxon>Tylenchoidea</taxon>
        <taxon>Meloidogynidae</taxon>
        <taxon>Meloidogyninae</taxon>
        <taxon>Meloidogyne</taxon>
        <taxon>Meloidogyne incognita group</taxon>
    </lineage>
</organism>
<evidence type="ECO:0000256" key="4">
    <source>
        <dbReference type="ARBA" id="ARBA00022692"/>
    </source>
</evidence>
<keyword evidence="4 11" id="KW-0812">Transmembrane</keyword>